<keyword evidence="1" id="KW-0732">Signal</keyword>
<feature type="chain" id="PRO_5020025278" evidence="1">
    <location>
        <begin position="27"/>
        <end position="101"/>
    </location>
</feature>
<reference evidence="2 3" key="2">
    <citation type="submission" date="2019-04" db="EMBL/GenBank/DDBJ databases">
        <title>The genome sequence of big-headed turtle.</title>
        <authorList>
            <person name="Gong S."/>
        </authorList>
    </citation>
    <scope>NUCLEOTIDE SEQUENCE [LARGE SCALE GENOMIC DNA]</scope>
    <source>
        <strain evidence="2">DO16091913</strain>
        <tissue evidence="2">Muscle</tissue>
    </source>
</reference>
<evidence type="ECO:0000313" key="3">
    <source>
        <dbReference type="Proteomes" id="UP000297703"/>
    </source>
</evidence>
<dbReference type="Proteomes" id="UP000297703">
    <property type="component" value="Unassembled WGS sequence"/>
</dbReference>
<comment type="caution">
    <text evidence="2">The sequence shown here is derived from an EMBL/GenBank/DDBJ whole genome shotgun (WGS) entry which is preliminary data.</text>
</comment>
<keyword evidence="3" id="KW-1185">Reference proteome</keyword>
<accession>A0A4D9F664</accession>
<sequence>MTGQDFWLLQMSDIHVLFLCAWSGWGDLGGLKKNLGSFGDIVITAIFCRLQDKSLILTSLNILAFNQTKQVGTAKALHLQYVGTISTYDFVILHGIVKIYN</sequence>
<organism evidence="2 3">
    <name type="scientific">Platysternon megacephalum</name>
    <name type="common">big-headed turtle</name>
    <dbReference type="NCBI Taxonomy" id="55544"/>
    <lineage>
        <taxon>Eukaryota</taxon>
        <taxon>Metazoa</taxon>
        <taxon>Chordata</taxon>
        <taxon>Craniata</taxon>
        <taxon>Vertebrata</taxon>
        <taxon>Euteleostomi</taxon>
        <taxon>Archelosauria</taxon>
        <taxon>Testudinata</taxon>
        <taxon>Testudines</taxon>
        <taxon>Cryptodira</taxon>
        <taxon>Durocryptodira</taxon>
        <taxon>Testudinoidea</taxon>
        <taxon>Platysternidae</taxon>
        <taxon>Platysternon</taxon>
    </lineage>
</organism>
<evidence type="ECO:0000256" key="1">
    <source>
        <dbReference type="SAM" id="SignalP"/>
    </source>
</evidence>
<gene>
    <name evidence="2" type="ORF">DR999_PMT00733</name>
</gene>
<feature type="signal peptide" evidence="1">
    <location>
        <begin position="1"/>
        <end position="26"/>
    </location>
</feature>
<proteinExistence type="predicted"/>
<name>A0A4D9F664_9SAUR</name>
<dbReference type="AlphaFoldDB" id="A0A4D9F664"/>
<dbReference type="EMBL" id="QXTE01000003">
    <property type="protein sequence ID" value="TFK15843.1"/>
    <property type="molecule type" value="Genomic_DNA"/>
</dbReference>
<evidence type="ECO:0000313" key="2">
    <source>
        <dbReference type="EMBL" id="TFK15843.1"/>
    </source>
</evidence>
<protein>
    <submittedName>
        <fullName evidence="2">Acyl-CoA dehydrogenase family member 9, mitochondrial-like</fullName>
    </submittedName>
</protein>
<reference evidence="2 3" key="1">
    <citation type="submission" date="2019-04" db="EMBL/GenBank/DDBJ databases">
        <title>Draft genome of the big-headed turtle Platysternon megacephalum.</title>
        <authorList>
            <person name="Gong S."/>
        </authorList>
    </citation>
    <scope>NUCLEOTIDE SEQUENCE [LARGE SCALE GENOMIC DNA]</scope>
    <source>
        <strain evidence="2">DO16091913</strain>
        <tissue evidence="2">Muscle</tissue>
    </source>
</reference>